<evidence type="ECO:0000313" key="2">
    <source>
        <dbReference type="Proteomes" id="UP000265520"/>
    </source>
</evidence>
<accession>A0A392TLB9</accession>
<proteinExistence type="predicted"/>
<dbReference type="AlphaFoldDB" id="A0A392TLB9"/>
<reference evidence="1 2" key="1">
    <citation type="journal article" date="2018" name="Front. Plant Sci.">
        <title>Red Clover (Trifolium pratense) and Zigzag Clover (T. medium) - A Picture of Genomic Similarities and Differences.</title>
        <authorList>
            <person name="Dluhosova J."/>
            <person name="Istvanek J."/>
            <person name="Nedelnik J."/>
            <person name="Repkova J."/>
        </authorList>
    </citation>
    <scope>NUCLEOTIDE SEQUENCE [LARGE SCALE GENOMIC DNA]</scope>
    <source>
        <strain evidence="2">cv. 10/8</strain>
        <tissue evidence="1">Leaf</tissue>
    </source>
</reference>
<sequence>MENWYYRILLLMTGQLENATVAVDALSVW</sequence>
<organism evidence="1 2">
    <name type="scientific">Trifolium medium</name>
    <dbReference type="NCBI Taxonomy" id="97028"/>
    <lineage>
        <taxon>Eukaryota</taxon>
        <taxon>Viridiplantae</taxon>
        <taxon>Streptophyta</taxon>
        <taxon>Embryophyta</taxon>
        <taxon>Tracheophyta</taxon>
        <taxon>Spermatophyta</taxon>
        <taxon>Magnoliopsida</taxon>
        <taxon>eudicotyledons</taxon>
        <taxon>Gunneridae</taxon>
        <taxon>Pentapetalae</taxon>
        <taxon>rosids</taxon>
        <taxon>fabids</taxon>
        <taxon>Fabales</taxon>
        <taxon>Fabaceae</taxon>
        <taxon>Papilionoideae</taxon>
        <taxon>50 kb inversion clade</taxon>
        <taxon>NPAAA clade</taxon>
        <taxon>Hologalegina</taxon>
        <taxon>IRL clade</taxon>
        <taxon>Trifolieae</taxon>
        <taxon>Trifolium</taxon>
    </lineage>
</organism>
<comment type="caution">
    <text evidence="1">The sequence shown here is derived from an EMBL/GenBank/DDBJ whole genome shotgun (WGS) entry which is preliminary data.</text>
</comment>
<protein>
    <submittedName>
        <fullName evidence="1">Protein TRANSPARENT TESTA 12-like</fullName>
    </submittedName>
</protein>
<dbReference type="Proteomes" id="UP000265520">
    <property type="component" value="Unassembled WGS sequence"/>
</dbReference>
<dbReference type="EMBL" id="LXQA010590503">
    <property type="protein sequence ID" value="MCI60926.1"/>
    <property type="molecule type" value="Genomic_DNA"/>
</dbReference>
<evidence type="ECO:0000313" key="1">
    <source>
        <dbReference type="EMBL" id="MCI60926.1"/>
    </source>
</evidence>
<keyword evidence="2" id="KW-1185">Reference proteome</keyword>
<name>A0A392TLB9_9FABA</name>